<name>A0A0F6QZ73_9CORY</name>
<dbReference type="EMBL" id="CP011312">
    <property type="protein sequence ID" value="AKE40977.1"/>
    <property type="molecule type" value="Genomic_DNA"/>
</dbReference>
<evidence type="ECO:0008006" key="5">
    <source>
        <dbReference type="Google" id="ProtNLM"/>
    </source>
</evidence>
<reference evidence="1 3" key="1">
    <citation type="journal article" date="2015" name="Genome Announc.">
        <title>Complete Genome Sequence of Corynebacterium kutscheri DSM 20755, a Corynebacterial Type Strain with Remarkably Low G+C Content of Chromosomal DNA.</title>
        <authorList>
            <person name="Ruckert C."/>
            <person name="Albersmeier A."/>
            <person name="Winkler A."/>
            <person name="Tauch A."/>
        </authorList>
    </citation>
    <scope>NUCLEOTIDE SEQUENCE [LARGE SCALE GENOMIC DNA]</scope>
    <source>
        <strain evidence="1 3">DSM 20755</strain>
    </source>
</reference>
<sequence>MADLDNKWFFNPRTKKVEQGKVSGFDDRMGPYDSEEEAAQALEIAQARNEFADAEDEAEKQW</sequence>
<evidence type="ECO:0000313" key="2">
    <source>
        <dbReference type="EMBL" id="VEH06839.1"/>
    </source>
</evidence>
<accession>A0A0F6QZ73</accession>
<dbReference type="STRING" id="35755.UL82_03860"/>
<dbReference type="RefSeq" id="WP_046439085.1">
    <property type="nucleotide sequence ID" value="NZ_CP011312.1"/>
</dbReference>
<dbReference type="Proteomes" id="UP000033457">
    <property type="component" value="Chromosome"/>
</dbReference>
<keyword evidence="3" id="KW-1185">Reference proteome</keyword>
<evidence type="ECO:0000313" key="4">
    <source>
        <dbReference type="Proteomes" id="UP000271380"/>
    </source>
</evidence>
<dbReference type="HOGENOM" id="CLU_191180_2_2_11"/>
<dbReference type="OrthoDB" id="3268477at2"/>
<evidence type="ECO:0000313" key="1">
    <source>
        <dbReference type="EMBL" id="AKE40977.1"/>
    </source>
</evidence>
<proteinExistence type="predicted"/>
<dbReference type="KEGG" id="cku:UL82_03860"/>
<evidence type="ECO:0000313" key="3">
    <source>
        <dbReference type="Proteomes" id="UP000033457"/>
    </source>
</evidence>
<protein>
    <recommendedName>
        <fullName evidence="5">SPOR domain-containing protein</fullName>
    </recommendedName>
</protein>
<dbReference type="EMBL" id="LR134377">
    <property type="protein sequence ID" value="VEH06839.1"/>
    <property type="molecule type" value="Genomic_DNA"/>
</dbReference>
<dbReference type="Proteomes" id="UP000271380">
    <property type="component" value="Chromosome"/>
</dbReference>
<reference evidence="2 4" key="2">
    <citation type="submission" date="2018-12" db="EMBL/GenBank/DDBJ databases">
        <authorList>
            <consortium name="Pathogen Informatics"/>
        </authorList>
    </citation>
    <scope>NUCLEOTIDE SEQUENCE [LARGE SCALE GENOMIC DNA]</scope>
    <source>
        <strain evidence="2 4">NCTC949</strain>
    </source>
</reference>
<dbReference type="AlphaFoldDB" id="A0A0F6QZ73"/>
<organism evidence="1 3">
    <name type="scientific">Corynebacterium kutscheri</name>
    <dbReference type="NCBI Taxonomy" id="35755"/>
    <lineage>
        <taxon>Bacteria</taxon>
        <taxon>Bacillati</taxon>
        <taxon>Actinomycetota</taxon>
        <taxon>Actinomycetes</taxon>
        <taxon>Mycobacteriales</taxon>
        <taxon>Corynebacteriaceae</taxon>
        <taxon>Corynebacterium</taxon>
    </lineage>
</organism>
<gene>
    <name evidence="2" type="ORF">NCTC949_01336</name>
    <name evidence="1" type="ORF">UL82_03860</name>
</gene>